<keyword evidence="4" id="KW-0812">Transmembrane</keyword>
<keyword evidence="7" id="KW-1185">Reference proteome</keyword>
<keyword evidence="1" id="KW-0413">Isomerase</keyword>
<reference evidence="6" key="1">
    <citation type="journal article" date="2023" name="Plant J.">
        <title>The genome of the king protea, Protea cynaroides.</title>
        <authorList>
            <person name="Chang J."/>
            <person name="Duong T.A."/>
            <person name="Schoeman C."/>
            <person name="Ma X."/>
            <person name="Roodt D."/>
            <person name="Barker N."/>
            <person name="Li Z."/>
            <person name="Van de Peer Y."/>
            <person name="Mizrachi E."/>
        </authorList>
    </citation>
    <scope>NUCLEOTIDE SEQUENCE</scope>
    <source>
        <tissue evidence="6">Young leaves</tissue>
    </source>
</reference>
<evidence type="ECO:0000256" key="2">
    <source>
        <dbReference type="ARBA" id="ARBA00023239"/>
    </source>
</evidence>
<dbReference type="GO" id="GO:0070403">
    <property type="term" value="F:NAD+ binding"/>
    <property type="evidence" value="ECO:0007669"/>
    <property type="project" value="InterPro"/>
</dbReference>
<dbReference type="Proteomes" id="UP001141806">
    <property type="component" value="Unassembled WGS sequence"/>
</dbReference>
<sequence length="161" mass="16971">MVEHYETKFEQLLAKVGPLLQTKYGSSSPVKRSTVSIVAAAIITDQIPGVADGALAPKRVNKVAILGGGLMGFGMATALILCNCPVILKEVNEKFLEGGIGRVKANLSISGVTVDPKLMKSTDKDILVIFSPVVNKACRVLDEEIAVKASDLEMTAVMGEG</sequence>
<keyword evidence="2" id="KW-0456">Lyase</keyword>
<dbReference type="Pfam" id="PF02737">
    <property type="entry name" value="3HCDH_N"/>
    <property type="match status" value="1"/>
</dbReference>
<dbReference type="InterPro" id="IPR006176">
    <property type="entry name" value="3-OHacyl-CoA_DH_NAD-bd"/>
</dbReference>
<proteinExistence type="predicted"/>
<dbReference type="PANTHER" id="PTHR23309">
    <property type="entry name" value="3-HYDROXYACYL-COA DEHYROGENASE"/>
    <property type="match status" value="1"/>
</dbReference>
<organism evidence="6 7">
    <name type="scientific">Protea cynaroides</name>
    <dbReference type="NCBI Taxonomy" id="273540"/>
    <lineage>
        <taxon>Eukaryota</taxon>
        <taxon>Viridiplantae</taxon>
        <taxon>Streptophyta</taxon>
        <taxon>Embryophyta</taxon>
        <taxon>Tracheophyta</taxon>
        <taxon>Spermatophyta</taxon>
        <taxon>Magnoliopsida</taxon>
        <taxon>Proteales</taxon>
        <taxon>Proteaceae</taxon>
        <taxon>Protea</taxon>
    </lineage>
</organism>
<dbReference type="GO" id="GO:0003857">
    <property type="term" value="F:(3S)-3-hydroxyacyl-CoA dehydrogenase (NAD+) activity"/>
    <property type="evidence" value="ECO:0007669"/>
    <property type="project" value="TreeGrafter"/>
</dbReference>
<dbReference type="GO" id="GO:0005777">
    <property type="term" value="C:peroxisome"/>
    <property type="evidence" value="ECO:0007669"/>
    <property type="project" value="TreeGrafter"/>
</dbReference>
<feature type="transmembrane region" description="Helical" evidence="4">
    <location>
        <begin position="63"/>
        <end position="81"/>
    </location>
</feature>
<dbReference type="Gene3D" id="3.40.50.720">
    <property type="entry name" value="NAD(P)-binding Rossmann-like Domain"/>
    <property type="match status" value="1"/>
</dbReference>
<dbReference type="InterPro" id="IPR036291">
    <property type="entry name" value="NAD(P)-bd_dom_sf"/>
</dbReference>
<keyword evidence="4" id="KW-0472">Membrane</keyword>
<evidence type="ECO:0000313" key="7">
    <source>
        <dbReference type="Proteomes" id="UP001141806"/>
    </source>
</evidence>
<feature type="domain" description="3-hydroxyacyl-CoA dehydrogenase NAD binding" evidence="5">
    <location>
        <begin position="62"/>
        <end position="108"/>
    </location>
</feature>
<evidence type="ECO:0000256" key="4">
    <source>
        <dbReference type="SAM" id="Phobius"/>
    </source>
</evidence>
<comment type="caution">
    <text evidence="6">The sequence shown here is derived from an EMBL/GenBank/DDBJ whole genome shotgun (WGS) entry which is preliminary data.</text>
</comment>
<dbReference type="OrthoDB" id="1921440at2759"/>
<dbReference type="GO" id="GO:0016853">
    <property type="term" value="F:isomerase activity"/>
    <property type="evidence" value="ECO:0007669"/>
    <property type="project" value="UniProtKB-KW"/>
</dbReference>
<evidence type="ECO:0000256" key="3">
    <source>
        <dbReference type="ARBA" id="ARBA00023268"/>
    </source>
</evidence>
<dbReference type="EMBL" id="JAMYWD010000004">
    <property type="protein sequence ID" value="KAJ4974421.1"/>
    <property type="molecule type" value="Genomic_DNA"/>
</dbReference>
<protein>
    <recommendedName>
        <fullName evidence="5">3-hydroxyacyl-CoA dehydrogenase NAD binding domain-containing protein</fullName>
    </recommendedName>
</protein>
<evidence type="ECO:0000313" key="6">
    <source>
        <dbReference type="EMBL" id="KAJ4974421.1"/>
    </source>
</evidence>
<evidence type="ECO:0000259" key="5">
    <source>
        <dbReference type="Pfam" id="PF02737"/>
    </source>
</evidence>
<dbReference type="GO" id="GO:0006635">
    <property type="term" value="P:fatty acid beta-oxidation"/>
    <property type="evidence" value="ECO:0007669"/>
    <property type="project" value="TreeGrafter"/>
</dbReference>
<accession>A0A9Q0KQJ7</accession>
<dbReference type="SUPFAM" id="SSF51735">
    <property type="entry name" value="NAD(P)-binding Rossmann-fold domains"/>
    <property type="match status" value="1"/>
</dbReference>
<dbReference type="PANTHER" id="PTHR23309:SF9">
    <property type="entry name" value="PEROXISOMAL FATTY ACID BETA-OXIDATION MULTIFUNCTIONAL PROTEIN MFP2"/>
    <property type="match status" value="1"/>
</dbReference>
<keyword evidence="4" id="KW-1133">Transmembrane helix</keyword>
<gene>
    <name evidence="6" type="ORF">NE237_007595</name>
</gene>
<dbReference type="AlphaFoldDB" id="A0A9Q0KQJ7"/>
<evidence type="ECO:0000256" key="1">
    <source>
        <dbReference type="ARBA" id="ARBA00023235"/>
    </source>
</evidence>
<keyword evidence="3" id="KW-0511">Multifunctional enzyme</keyword>
<dbReference type="GO" id="GO:0016829">
    <property type="term" value="F:lyase activity"/>
    <property type="evidence" value="ECO:0007669"/>
    <property type="project" value="UniProtKB-KW"/>
</dbReference>
<name>A0A9Q0KQJ7_9MAGN</name>